<keyword evidence="1" id="KW-0812">Transmembrane</keyword>
<dbReference type="EMBL" id="JAULJE010000021">
    <property type="protein sequence ID" value="KAK1329720.1"/>
    <property type="molecule type" value="Genomic_DNA"/>
</dbReference>
<evidence type="ECO:0000313" key="3">
    <source>
        <dbReference type="Proteomes" id="UP001177744"/>
    </source>
</evidence>
<dbReference type="Proteomes" id="UP001177744">
    <property type="component" value="Unassembled WGS sequence"/>
</dbReference>
<name>A0AA40HFD4_CNENI</name>
<keyword evidence="3" id="KW-1185">Reference proteome</keyword>
<organism evidence="2 3">
    <name type="scientific">Cnephaeus nilssonii</name>
    <name type="common">Northern bat</name>
    <name type="synonym">Eptesicus nilssonii</name>
    <dbReference type="NCBI Taxonomy" id="3371016"/>
    <lineage>
        <taxon>Eukaryota</taxon>
        <taxon>Metazoa</taxon>
        <taxon>Chordata</taxon>
        <taxon>Craniata</taxon>
        <taxon>Vertebrata</taxon>
        <taxon>Euteleostomi</taxon>
        <taxon>Mammalia</taxon>
        <taxon>Eutheria</taxon>
        <taxon>Laurasiatheria</taxon>
        <taxon>Chiroptera</taxon>
        <taxon>Yangochiroptera</taxon>
        <taxon>Vespertilionidae</taxon>
        <taxon>Cnephaeus</taxon>
    </lineage>
</organism>
<dbReference type="AlphaFoldDB" id="A0AA40HFD4"/>
<evidence type="ECO:0000313" key="2">
    <source>
        <dbReference type="EMBL" id="KAK1329720.1"/>
    </source>
</evidence>
<comment type="caution">
    <text evidence="2">The sequence shown here is derived from an EMBL/GenBank/DDBJ whole genome shotgun (WGS) entry which is preliminary data.</text>
</comment>
<sequence>MGTLGLSGINASHSPTSFWFSGVADTISPSQNNSDPTSGSHLQDYTLENSIRMGMAGLVLVALGVLLYEA</sequence>
<keyword evidence="1" id="KW-0472">Membrane</keyword>
<proteinExistence type="predicted"/>
<gene>
    <name evidence="2" type="ORF">QTO34_009903</name>
</gene>
<accession>A0AA40HFD4</accession>
<reference evidence="2" key="1">
    <citation type="submission" date="2023-06" db="EMBL/GenBank/DDBJ databases">
        <title>Reference genome for the Northern bat (Eptesicus nilssonii), a most northern bat species.</title>
        <authorList>
            <person name="Laine V.N."/>
            <person name="Pulliainen A.T."/>
            <person name="Lilley T.M."/>
        </authorList>
    </citation>
    <scope>NUCLEOTIDE SEQUENCE</scope>
    <source>
        <strain evidence="2">BLF_Eptnil</strain>
        <tissue evidence="2">Kidney</tissue>
    </source>
</reference>
<protein>
    <submittedName>
        <fullName evidence="2">Uncharacterized protein</fullName>
    </submittedName>
</protein>
<keyword evidence="1" id="KW-1133">Transmembrane helix</keyword>
<evidence type="ECO:0000256" key="1">
    <source>
        <dbReference type="SAM" id="Phobius"/>
    </source>
</evidence>
<feature type="transmembrane region" description="Helical" evidence="1">
    <location>
        <begin position="50"/>
        <end position="68"/>
    </location>
</feature>